<dbReference type="PROSITE" id="PS51186">
    <property type="entry name" value="GNAT"/>
    <property type="match status" value="1"/>
</dbReference>
<dbReference type="Gene3D" id="3.40.630.30">
    <property type="match status" value="1"/>
</dbReference>
<dbReference type="SUPFAM" id="SSF55729">
    <property type="entry name" value="Acyl-CoA N-acyltransferases (Nat)"/>
    <property type="match status" value="1"/>
</dbReference>
<dbReference type="CDD" id="cd04301">
    <property type="entry name" value="NAT_SF"/>
    <property type="match status" value="1"/>
</dbReference>
<keyword evidence="2" id="KW-0012">Acyltransferase</keyword>
<name>A0A1H0LG90_9HYPH</name>
<evidence type="ECO:0000313" key="5">
    <source>
        <dbReference type="Proteomes" id="UP000198704"/>
    </source>
</evidence>
<dbReference type="InterPro" id="IPR000182">
    <property type="entry name" value="GNAT_dom"/>
</dbReference>
<evidence type="ECO:0000259" key="3">
    <source>
        <dbReference type="PROSITE" id="PS51186"/>
    </source>
</evidence>
<evidence type="ECO:0000256" key="1">
    <source>
        <dbReference type="ARBA" id="ARBA00022679"/>
    </source>
</evidence>
<evidence type="ECO:0000256" key="2">
    <source>
        <dbReference type="ARBA" id="ARBA00023315"/>
    </source>
</evidence>
<dbReference type="InterPro" id="IPR050832">
    <property type="entry name" value="Bact_Acetyltransf"/>
</dbReference>
<keyword evidence="4" id="KW-0687">Ribonucleoprotein</keyword>
<feature type="domain" description="N-acetyltransferase" evidence="3">
    <location>
        <begin position="11"/>
        <end position="193"/>
    </location>
</feature>
<accession>A0A1H0LG90</accession>
<dbReference type="AlphaFoldDB" id="A0A1H0LG90"/>
<dbReference type="Pfam" id="PF00583">
    <property type="entry name" value="Acetyltransf_1"/>
    <property type="match status" value="1"/>
</dbReference>
<keyword evidence="4" id="KW-0689">Ribosomal protein</keyword>
<dbReference type="OrthoDB" id="9799154at2"/>
<keyword evidence="5" id="KW-1185">Reference proteome</keyword>
<dbReference type="InterPro" id="IPR016181">
    <property type="entry name" value="Acyl_CoA_acyltransferase"/>
</dbReference>
<organism evidence="4 5">
    <name type="scientific">Methylobacterium phyllostachyos</name>
    <dbReference type="NCBI Taxonomy" id="582672"/>
    <lineage>
        <taxon>Bacteria</taxon>
        <taxon>Pseudomonadati</taxon>
        <taxon>Pseudomonadota</taxon>
        <taxon>Alphaproteobacteria</taxon>
        <taxon>Hyphomicrobiales</taxon>
        <taxon>Methylobacteriaceae</taxon>
        <taxon>Methylobacterium</taxon>
    </lineage>
</organism>
<protein>
    <submittedName>
        <fullName evidence="4">Ribosomal protein S18 acetylase RimI</fullName>
    </submittedName>
</protein>
<gene>
    <name evidence="4" type="ORF">SAMN05216360_13510</name>
</gene>
<dbReference type="PANTHER" id="PTHR43877">
    <property type="entry name" value="AMINOALKYLPHOSPHONATE N-ACETYLTRANSFERASE-RELATED-RELATED"/>
    <property type="match status" value="1"/>
</dbReference>
<dbReference type="Proteomes" id="UP000198704">
    <property type="component" value="Unassembled WGS sequence"/>
</dbReference>
<keyword evidence="1" id="KW-0808">Transferase</keyword>
<dbReference type="STRING" id="582672.SAMN05216360_13510"/>
<sequence length="198" mass="21057">MVTETRGTTAVAVRHARPEDAAVIATLHVAAWHETYTGLLPDAMIAALTVEVRRAWWAQRLGNSPPTRGGATYLAELGGEPVGFGTCNGQRVDVLAAAGFDGEVSSLYVLRAAQGRGVGLRLIARMARHLQTAEYRAAATWVLRANHLGRRFYESCGGTLLDAEACIRGQGPFTEVAYGWRELTALAAADPGPRDGAG</sequence>
<dbReference type="RefSeq" id="WP_091722963.1">
    <property type="nucleotide sequence ID" value="NZ_FNHS01000035.1"/>
</dbReference>
<dbReference type="GO" id="GO:0005840">
    <property type="term" value="C:ribosome"/>
    <property type="evidence" value="ECO:0007669"/>
    <property type="project" value="UniProtKB-KW"/>
</dbReference>
<proteinExistence type="predicted"/>
<evidence type="ECO:0000313" key="4">
    <source>
        <dbReference type="EMBL" id="SDO67056.1"/>
    </source>
</evidence>
<dbReference type="GO" id="GO:0016747">
    <property type="term" value="F:acyltransferase activity, transferring groups other than amino-acyl groups"/>
    <property type="evidence" value="ECO:0007669"/>
    <property type="project" value="InterPro"/>
</dbReference>
<dbReference type="EMBL" id="FNHS01000035">
    <property type="protein sequence ID" value="SDO67056.1"/>
    <property type="molecule type" value="Genomic_DNA"/>
</dbReference>
<reference evidence="5" key="1">
    <citation type="submission" date="2016-10" db="EMBL/GenBank/DDBJ databases">
        <authorList>
            <person name="Varghese N."/>
            <person name="Submissions S."/>
        </authorList>
    </citation>
    <scope>NUCLEOTIDE SEQUENCE [LARGE SCALE GENOMIC DNA]</scope>
    <source>
        <strain evidence="5">BL47</strain>
    </source>
</reference>